<evidence type="ECO:0000313" key="4">
    <source>
        <dbReference type="EMBL" id="CAB4179890.1"/>
    </source>
</evidence>
<evidence type="ECO:0000313" key="2">
    <source>
        <dbReference type="EMBL" id="CAB4150964.1"/>
    </source>
</evidence>
<dbReference type="EMBL" id="LR796983">
    <property type="protein sequence ID" value="CAB4179890.1"/>
    <property type="molecule type" value="Genomic_DNA"/>
</dbReference>
<protein>
    <submittedName>
        <fullName evidence="6">Uncharacterized protein</fullName>
    </submittedName>
</protein>
<organism evidence="6">
    <name type="scientific">uncultured Caudovirales phage</name>
    <dbReference type="NCBI Taxonomy" id="2100421"/>
    <lineage>
        <taxon>Viruses</taxon>
        <taxon>Duplodnaviria</taxon>
        <taxon>Heunggongvirae</taxon>
        <taxon>Uroviricota</taxon>
        <taxon>Caudoviricetes</taxon>
        <taxon>Peduoviridae</taxon>
        <taxon>Maltschvirus</taxon>
        <taxon>Maltschvirus maltsch</taxon>
    </lineage>
</organism>
<accession>A0A6J5QWS9</accession>
<evidence type="ECO:0000313" key="7">
    <source>
        <dbReference type="EMBL" id="CAB4192751.1"/>
    </source>
</evidence>
<evidence type="ECO:0000313" key="1">
    <source>
        <dbReference type="EMBL" id="CAB4146008.1"/>
    </source>
</evidence>
<proteinExistence type="predicted"/>
<evidence type="ECO:0000313" key="9">
    <source>
        <dbReference type="EMBL" id="CAB5231687.1"/>
    </source>
</evidence>
<dbReference type="EMBL" id="LR797131">
    <property type="protein sequence ID" value="CAB4188903.1"/>
    <property type="molecule type" value="Genomic_DNA"/>
</dbReference>
<reference evidence="6" key="1">
    <citation type="submission" date="2020-05" db="EMBL/GenBank/DDBJ databases">
        <authorList>
            <person name="Chiriac C."/>
            <person name="Salcher M."/>
            <person name="Ghai R."/>
            <person name="Kavagutti S V."/>
        </authorList>
    </citation>
    <scope>NUCLEOTIDE SEQUENCE</scope>
</reference>
<dbReference type="EMBL" id="LR797188">
    <property type="protein sequence ID" value="CAB4192751.1"/>
    <property type="molecule type" value="Genomic_DNA"/>
</dbReference>
<evidence type="ECO:0000313" key="8">
    <source>
        <dbReference type="EMBL" id="CAB4217973.1"/>
    </source>
</evidence>
<gene>
    <name evidence="4" type="ORF">UFOVP1032_150</name>
    <name evidence="5" type="ORF">UFOVP1125_66</name>
    <name evidence="6" type="ORF">UFOVP1173_12</name>
    <name evidence="7" type="ORF">UFOVP1241_82</name>
    <name evidence="8" type="ORF">UFOVP1491_150</name>
    <name evidence="9" type="ORF">UFOVP1579_150</name>
    <name evidence="1" type="ORF">UFOVP485_123</name>
    <name evidence="2" type="ORF">UFOVP575_75</name>
    <name evidence="3" type="ORF">UFOVP963_85</name>
</gene>
<dbReference type="EMBL" id="LR797455">
    <property type="protein sequence ID" value="CAB4217973.1"/>
    <property type="molecule type" value="Genomic_DNA"/>
</dbReference>
<evidence type="ECO:0000313" key="3">
    <source>
        <dbReference type="EMBL" id="CAB4174822.1"/>
    </source>
</evidence>
<evidence type="ECO:0000313" key="5">
    <source>
        <dbReference type="EMBL" id="CAB4185575.1"/>
    </source>
</evidence>
<dbReference type="EMBL" id="LR796457">
    <property type="protein sequence ID" value="CAB4146008.1"/>
    <property type="molecule type" value="Genomic_DNA"/>
</dbReference>
<evidence type="ECO:0000313" key="6">
    <source>
        <dbReference type="EMBL" id="CAB4188903.1"/>
    </source>
</evidence>
<dbReference type="EMBL" id="LR796915">
    <property type="protein sequence ID" value="CAB4174822.1"/>
    <property type="molecule type" value="Genomic_DNA"/>
</dbReference>
<dbReference type="EMBL" id="LR796551">
    <property type="protein sequence ID" value="CAB4150964.1"/>
    <property type="molecule type" value="Genomic_DNA"/>
</dbReference>
<dbReference type="EMBL" id="LR797080">
    <property type="protein sequence ID" value="CAB4185575.1"/>
    <property type="molecule type" value="Genomic_DNA"/>
</dbReference>
<sequence length="49" mass="5976">MNKISLLSKIKILFKRNQKLQDDNFSYIKGRFTSRKNMIENSNKYRNHN</sequence>
<dbReference type="EMBL" id="LR798431">
    <property type="protein sequence ID" value="CAB5231687.1"/>
    <property type="molecule type" value="Genomic_DNA"/>
</dbReference>
<name>A0A6J5QWS9_9CAUD</name>